<dbReference type="SUPFAM" id="SSF54637">
    <property type="entry name" value="Thioesterase/thiol ester dehydrase-isomerase"/>
    <property type="match status" value="1"/>
</dbReference>
<dbReference type="PANTHER" id="PTHR30272">
    <property type="entry name" value="3-HYDROXYACYL-[ACYL-CARRIER-PROTEIN] DEHYDRATASE"/>
    <property type="match status" value="1"/>
</dbReference>
<protein>
    <submittedName>
        <fullName evidence="2">3-hydroxyacyl-ACP dehydratase FabZ</fullName>
        <ecNumber evidence="2">4.2.1.59</ecNumber>
    </submittedName>
</protein>
<dbReference type="EMBL" id="JBHSEK010000001">
    <property type="protein sequence ID" value="MFC4488141.1"/>
    <property type="molecule type" value="Genomic_DNA"/>
</dbReference>
<reference evidence="3" key="1">
    <citation type="journal article" date="2019" name="Int. J. Syst. Evol. Microbiol.">
        <title>The Global Catalogue of Microorganisms (GCM) 10K type strain sequencing project: providing services to taxonomists for standard genome sequencing and annotation.</title>
        <authorList>
            <consortium name="The Broad Institute Genomics Platform"/>
            <consortium name="The Broad Institute Genome Sequencing Center for Infectious Disease"/>
            <person name="Wu L."/>
            <person name="Ma J."/>
        </authorList>
    </citation>
    <scope>NUCLEOTIDE SEQUENCE [LARGE SCALE GENOMIC DNA]</scope>
    <source>
        <strain evidence="3">CGMCC 4.7608</strain>
    </source>
</reference>
<keyword evidence="3" id="KW-1185">Reference proteome</keyword>
<sequence length="162" mass="18386">MSMVNGPVALDIKDIIQCQRNRYPVLLIDKIVELQPGERATGIKRFTYNEWFFPGHFDDEPNVPGFVQIETLVQTFILTFLCKEEYKGMKTNFVSINNIRFKRKIVPGDTLRIEASLKSFKRGIAIGSAESFVDDEPACSAEFVVAVPDILDQFKPKAPREA</sequence>
<dbReference type="InterPro" id="IPR013114">
    <property type="entry name" value="FabA_FabZ"/>
</dbReference>
<dbReference type="RefSeq" id="WP_231461849.1">
    <property type="nucleotide sequence ID" value="NZ_JAJOHW010000045.1"/>
</dbReference>
<comment type="caution">
    <text evidence="2">The sequence shown here is derived from an EMBL/GenBank/DDBJ whole genome shotgun (WGS) entry which is preliminary data.</text>
</comment>
<proteinExistence type="predicted"/>
<dbReference type="Pfam" id="PF07977">
    <property type="entry name" value="FabA"/>
    <property type="match status" value="1"/>
</dbReference>
<dbReference type="CDD" id="cd01288">
    <property type="entry name" value="FabZ"/>
    <property type="match status" value="1"/>
</dbReference>
<evidence type="ECO:0000313" key="2">
    <source>
        <dbReference type="EMBL" id="MFC4488141.1"/>
    </source>
</evidence>
<evidence type="ECO:0000313" key="3">
    <source>
        <dbReference type="Proteomes" id="UP001595999"/>
    </source>
</evidence>
<dbReference type="NCBIfam" id="NF000582">
    <property type="entry name" value="PRK00006.1"/>
    <property type="match status" value="1"/>
</dbReference>
<name>A0ABV8ZRL3_9NEIS</name>
<evidence type="ECO:0000256" key="1">
    <source>
        <dbReference type="ARBA" id="ARBA00023239"/>
    </source>
</evidence>
<dbReference type="PANTHER" id="PTHR30272:SF1">
    <property type="entry name" value="3-HYDROXYACYL-[ACYL-CARRIER-PROTEIN] DEHYDRATASE"/>
    <property type="match status" value="1"/>
</dbReference>
<accession>A0ABV8ZRL3</accession>
<dbReference type="GO" id="GO:0019171">
    <property type="term" value="F:(3R)-hydroxyacyl-[acyl-carrier-protein] dehydratase activity"/>
    <property type="evidence" value="ECO:0007669"/>
    <property type="project" value="UniProtKB-EC"/>
</dbReference>
<dbReference type="Gene3D" id="3.10.129.10">
    <property type="entry name" value="Hotdog Thioesterase"/>
    <property type="match status" value="1"/>
</dbReference>
<organism evidence="2 3">
    <name type="scientific">Chromobacterium aquaticum</name>
    <dbReference type="NCBI Taxonomy" id="467180"/>
    <lineage>
        <taxon>Bacteria</taxon>
        <taxon>Pseudomonadati</taxon>
        <taxon>Pseudomonadota</taxon>
        <taxon>Betaproteobacteria</taxon>
        <taxon>Neisseriales</taxon>
        <taxon>Chromobacteriaceae</taxon>
        <taxon>Chromobacterium</taxon>
    </lineage>
</organism>
<gene>
    <name evidence="2" type="primary">fabZ</name>
    <name evidence="2" type="ORF">ACFO0R_00760</name>
</gene>
<dbReference type="InterPro" id="IPR029069">
    <property type="entry name" value="HotDog_dom_sf"/>
</dbReference>
<dbReference type="Proteomes" id="UP001595999">
    <property type="component" value="Unassembled WGS sequence"/>
</dbReference>
<keyword evidence="1 2" id="KW-0456">Lyase</keyword>
<dbReference type="EC" id="4.2.1.59" evidence="2"/>